<feature type="region of interest" description="Disordered" evidence="1">
    <location>
        <begin position="49"/>
        <end position="98"/>
    </location>
</feature>
<reference evidence="2" key="2">
    <citation type="submission" date="2025-09" db="UniProtKB">
        <authorList>
            <consortium name="Ensembl"/>
        </authorList>
    </citation>
    <scope>IDENTIFICATION</scope>
</reference>
<dbReference type="Ensembl" id="ENSNMLT00000038628.1">
    <property type="protein sequence ID" value="ENSNMLP00000034676.1"/>
    <property type="gene ID" value="ENSNMLG00000021560.1"/>
</dbReference>
<feature type="region of interest" description="Disordered" evidence="1">
    <location>
        <begin position="112"/>
        <end position="131"/>
    </location>
</feature>
<dbReference type="Proteomes" id="UP000694523">
    <property type="component" value="Unplaced"/>
</dbReference>
<name>A0A8C6ULE5_9GOBI</name>
<feature type="compositionally biased region" description="Low complexity" evidence="1">
    <location>
        <begin position="65"/>
        <end position="76"/>
    </location>
</feature>
<evidence type="ECO:0000313" key="3">
    <source>
        <dbReference type="Proteomes" id="UP000694523"/>
    </source>
</evidence>
<feature type="region of interest" description="Disordered" evidence="1">
    <location>
        <begin position="1"/>
        <end position="35"/>
    </location>
</feature>
<organism evidence="2 3">
    <name type="scientific">Neogobius melanostomus</name>
    <name type="common">round goby</name>
    <dbReference type="NCBI Taxonomy" id="47308"/>
    <lineage>
        <taxon>Eukaryota</taxon>
        <taxon>Metazoa</taxon>
        <taxon>Chordata</taxon>
        <taxon>Craniata</taxon>
        <taxon>Vertebrata</taxon>
        <taxon>Euteleostomi</taxon>
        <taxon>Actinopterygii</taxon>
        <taxon>Neopterygii</taxon>
        <taxon>Teleostei</taxon>
        <taxon>Neoteleostei</taxon>
        <taxon>Acanthomorphata</taxon>
        <taxon>Gobiaria</taxon>
        <taxon>Gobiiformes</taxon>
        <taxon>Gobioidei</taxon>
        <taxon>Gobiidae</taxon>
        <taxon>Benthophilinae</taxon>
        <taxon>Neogobiini</taxon>
        <taxon>Neogobius</taxon>
    </lineage>
</organism>
<feature type="compositionally biased region" description="Basic and acidic residues" evidence="1">
    <location>
        <begin position="18"/>
        <end position="35"/>
    </location>
</feature>
<evidence type="ECO:0000313" key="2">
    <source>
        <dbReference type="Ensembl" id="ENSNMLP00000034676.1"/>
    </source>
</evidence>
<dbReference type="AlphaFoldDB" id="A0A8C6ULE5"/>
<reference evidence="2" key="1">
    <citation type="submission" date="2025-08" db="UniProtKB">
        <authorList>
            <consortium name="Ensembl"/>
        </authorList>
    </citation>
    <scope>IDENTIFICATION</scope>
</reference>
<accession>A0A8C6ULE5</accession>
<evidence type="ECO:0000256" key="1">
    <source>
        <dbReference type="SAM" id="MobiDB-lite"/>
    </source>
</evidence>
<proteinExistence type="predicted"/>
<feature type="compositionally biased region" description="Polar residues" evidence="1">
    <location>
        <begin position="1"/>
        <end position="12"/>
    </location>
</feature>
<sequence length="165" mass="18461">KPPSSSQETQGTIPDVAGEWRKARRPADKPEWRPRRVWEQRRAVLLCSRQPRRAPYQATRSTRRSSSGYFSYDSESQPGSPLSPRPLTADTATQTASPSAQVIEHAVNSLAAAARGHGESAHQQQHGERERCVKGRRLSKIAICLILKLKLQYAYLPFCVSRGKL</sequence>
<feature type="compositionally biased region" description="Basic and acidic residues" evidence="1">
    <location>
        <begin position="116"/>
        <end position="131"/>
    </location>
</feature>
<keyword evidence="3" id="KW-1185">Reference proteome</keyword>
<protein>
    <submittedName>
        <fullName evidence="2">Uncharacterized protein</fullName>
    </submittedName>
</protein>